<dbReference type="SMART" id="SM00931">
    <property type="entry name" value="NOSIC"/>
    <property type="match status" value="1"/>
</dbReference>
<dbReference type="PANTHER" id="PTHR10894:SF0">
    <property type="entry name" value="NUCLEOLAR PROTEIN 56"/>
    <property type="match status" value="1"/>
</dbReference>
<dbReference type="GO" id="GO:0030515">
    <property type="term" value="F:snoRNA binding"/>
    <property type="evidence" value="ECO:0007669"/>
    <property type="project" value="InterPro"/>
</dbReference>
<dbReference type="OrthoDB" id="6780543at2759"/>
<dbReference type="InterPro" id="IPR036070">
    <property type="entry name" value="Nop_dom_sf"/>
</dbReference>
<dbReference type="AlphaFoldDB" id="A0A078AP59"/>
<dbReference type="Gene3D" id="1.10.246.90">
    <property type="entry name" value="Nop domain"/>
    <property type="match status" value="1"/>
</dbReference>
<dbReference type="InterPro" id="IPR012976">
    <property type="entry name" value="NOSIC"/>
</dbReference>
<keyword evidence="9" id="KW-1185">Reference proteome</keyword>
<accession>A0A078AP59</accession>
<dbReference type="InterPro" id="IPR012974">
    <property type="entry name" value="NOP58/56_N"/>
</dbReference>
<dbReference type="InterPro" id="IPR042239">
    <property type="entry name" value="Nop_C"/>
</dbReference>
<proteinExistence type="inferred from homology"/>
<dbReference type="GO" id="GO:0032040">
    <property type="term" value="C:small-subunit processome"/>
    <property type="evidence" value="ECO:0007669"/>
    <property type="project" value="InterPro"/>
</dbReference>
<dbReference type="OMA" id="PDNYMFA"/>
<reference evidence="8 9" key="1">
    <citation type="submission" date="2014-06" db="EMBL/GenBank/DDBJ databases">
        <authorList>
            <person name="Swart Estienne"/>
        </authorList>
    </citation>
    <scope>NUCLEOTIDE SEQUENCE [LARGE SCALE GENOMIC DNA]</scope>
    <source>
        <strain evidence="8 9">130c</strain>
    </source>
</reference>
<dbReference type="Pfam" id="PF01798">
    <property type="entry name" value="Nop"/>
    <property type="match status" value="1"/>
</dbReference>
<evidence type="ECO:0000256" key="2">
    <source>
        <dbReference type="ARBA" id="ARBA00009211"/>
    </source>
</evidence>
<evidence type="ECO:0000256" key="5">
    <source>
        <dbReference type="ARBA" id="ARBA00040742"/>
    </source>
</evidence>
<dbReference type="PANTHER" id="PTHR10894">
    <property type="entry name" value="NUCLEOLAR PROTEIN 5 NUCLEOLAR PROTEIN NOP5 NOP58"/>
    <property type="match status" value="1"/>
</dbReference>
<evidence type="ECO:0000256" key="3">
    <source>
        <dbReference type="ARBA" id="ARBA00022517"/>
    </source>
</evidence>
<keyword evidence="4" id="KW-0539">Nucleus</keyword>
<dbReference type="InterPro" id="IPR002687">
    <property type="entry name" value="Nop_dom"/>
</dbReference>
<dbReference type="EMBL" id="CCKQ01012108">
    <property type="protein sequence ID" value="CDW83716.1"/>
    <property type="molecule type" value="Genomic_DNA"/>
</dbReference>
<dbReference type="PROSITE" id="PS51358">
    <property type="entry name" value="NOP"/>
    <property type="match status" value="1"/>
</dbReference>
<dbReference type="InParanoid" id="A0A078AP59"/>
<keyword evidence="3" id="KW-0690">Ribosome biogenesis</keyword>
<comment type="similarity">
    <text evidence="2">Belongs to the NOP5/NOP56 family.</text>
</comment>
<dbReference type="FunFam" id="1.10.246.90:FF:000001">
    <property type="entry name" value="Nucleolar protein 56"/>
    <property type="match status" value="1"/>
</dbReference>
<evidence type="ECO:0000313" key="8">
    <source>
        <dbReference type="EMBL" id="CDW83716.1"/>
    </source>
</evidence>
<evidence type="ECO:0000256" key="1">
    <source>
        <dbReference type="ARBA" id="ARBA00004604"/>
    </source>
</evidence>
<dbReference type="SUPFAM" id="SSF89124">
    <property type="entry name" value="Nop domain"/>
    <property type="match status" value="1"/>
</dbReference>
<dbReference type="InterPro" id="IPR045056">
    <property type="entry name" value="Nop56/Nop58"/>
</dbReference>
<sequence>MQLFILYESASGYALFEKEDFDELGGQMKAIQKSISSLERFSKMVKLAAFQPFQTAEEALDNITAIAQNKVPKTLKNFLQTNLPATKSSKKQKFLLGIAEPKMGQEIFAESGFTAAYNESIEELLRGIRTHLPKILKKVSEEDSRRAQLGLAHQYSRQQCAADVNRQDKPIIQAIALIETMDKNINTFCMRLKEWFSWHFPELNRIVNDNLIFAKLVHFIEKRENINEDMKDGLTAIVLDEEKAQQIIEAAKISMGQEMSETDVLQVKSFSERVVDQIEFRERLQEYLKNRMNAVAPNLTALIGEMVGSKLISHSGSLTNLAKCPASTIQILGAEKALFRALKTRGKTPKYGLIFNSSFIGRAGQKNKGRISRYLANKCAIAARIDSFTEGTHQTNLFGEKLRQQMEERLLFLASGAKPKKNTDAMKEVIEELKREGLYYDGSAKAKTSGKDSKKDKKKKKVESDDEAESSEDEKQKKKKDKKKDKKRKRDESDDEEVEEVKPKKKKQKI</sequence>
<evidence type="ECO:0000313" key="9">
    <source>
        <dbReference type="Proteomes" id="UP000039865"/>
    </source>
</evidence>
<dbReference type="GO" id="GO:0031428">
    <property type="term" value="C:box C/D methylation guide snoRNP complex"/>
    <property type="evidence" value="ECO:0007669"/>
    <property type="project" value="InterPro"/>
</dbReference>
<organism evidence="8 9">
    <name type="scientific">Stylonychia lemnae</name>
    <name type="common">Ciliate</name>
    <dbReference type="NCBI Taxonomy" id="5949"/>
    <lineage>
        <taxon>Eukaryota</taxon>
        <taxon>Sar</taxon>
        <taxon>Alveolata</taxon>
        <taxon>Ciliophora</taxon>
        <taxon>Intramacronucleata</taxon>
        <taxon>Spirotrichea</taxon>
        <taxon>Stichotrichia</taxon>
        <taxon>Sporadotrichida</taxon>
        <taxon>Oxytrichidae</taxon>
        <taxon>Stylonychinae</taxon>
        <taxon>Stylonychia</taxon>
    </lineage>
</organism>
<comment type="subcellular location">
    <subcellularLocation>
        <location evidence="1">Nucleus</location>
        <location evidence="1">Nucleolus</location>
    </subcellularLocation>
</comment>
<evidence type="ECO:0000256" key="6">
    <source>
        <dbReference type="SAM" id="MobiDB-lite"/>
    </source>
</evidence>
<gene>
    <name evidence="8" type="primary">Contig7753.g8264</name>
    <name evidence="8" type="ORF">STYLEM_12764</name>
</gene>
<evidence type="ECO:0000256" key="4">
    <source>
        <dbReference type="ARBA" id="ARBA00023242"/>
    </source>
</evidence>
<feature type="compositionally biased region" description="Basic residues" evidence="6">
    <location>
        <begin position="477"/>
        <end position="489"/>
    </location>
</feature>
<name>A0A078AP59_STYLE</name>
<dbReference type="GO" id="GO:0042254">
    <property type="term" value="P:ribosome biogenesis"/>
    <property type="evidence" value="ECO:0007669"/>
    <property type="project" value="UniProtKB-KW"/>
</dbReference>
<evidence type="ECO:0000259" key="7">
    <source>
        <dbReference type="PROSITE" id="PS51358"/>
    </source>
</evidence>
<feature type="region of interest" description="Disordered" evidence="6">
    <location>
        <begin position="443"/>
        <end position="510"/>
    </location>
</feature>
<dbReference type="FunCoup" id="A0A078AP59">
    <property type="interactions" value="529"/>
</dbReference>
<protein>
    <recommendedName>
        <fullName evidence="5">Nucleolar protein 56</fullName>
    </recommendedName>
</protein>
<dbReference type="Pfam" id="PF08156">
    <property type="entry name" value="NOP5NT"/>
    <property type="match status" value="1"/>
</dbReference>
<dbReference type="Proteomes" id="UP000039865">
    <property type="component" value="Unassembled WGS sequence"/>
</dbReference>
<feature type="domain" description="Nop" evidence="7">
    <location>
        <begin position="295"/>
        <end position="415"/>
    </location>
</feature>
<dbReference type="Gene3D" id="1.10.287.4070">
    <property type="match status" value="1"/>
</dbReference>